<dbReference type="GO" id="GO:0016491">
    <property type="term" value="F:oxidoreductase activity"/>
    <property type="evidence" value="ECO:0007669"/>
    <property type="project" value="InterPro"/>
</dbReference>
<evidence type="ECO:0000313" key="3">
    <source>
        <dbReference type="Proteomes" id="UP000004931"/>
    </source>
</evidence>
<sequence length="99" mass="10951">MTVCTDKPEQIKAQMRKHGCQAIMLSDRECKLIDTLGIRNQGFHSGIPGGAKALPIPTTVLVDSAGVVRWVDQAENYQRRSDPDRVLAALETHLPRLSQ</sequence>
<feature type="domain" description="Alkyl hydroperoxide reductase subunit C/ Thiol specific antioxidant" evidence="1">
    <location>
        <begin position="3"/>
        <end position="70"/>
    </location>
</feature>
<accession>A0Y8H2</accession>
<dbReference type="SUPFAM" id="SSF52833">
    <property type="entry name" value="Thioredoxin-like"/>
    <property type="match status" value="1"/>
</dbReference>
<organism evidence="2 3">
    <name type="scientific">marine gamma proteobacterium HTCC2143</name>
    <dbReference type="NCBI Taxonomy" id="247633"/>
    <lineage>
        <taxon>Bacteria</taxon>
        <taxon>Pseudomonadati</taxon>
        <taxon>Pseudomonadota</taxon>
        <taxon>Gammaproteobacteria</taxon>
        <taxon>Cellvibrionales</taxon>
        <taxon>Spongiibacteraceae</taxon>
        <taxon>BD1-7 clade</taxon>
    </lineage>
</organism>
<reference evidence="2 3" key="1">
    <citation type="journal article" date="2010" name="J. Bacteriol.">
        <title>Genome sequence of the oligotrophic marine Gammaproteobacterium HTCC2143, isolated from the Oregon Coast.</title>
        <authorList>
            <person name="Oh H.M."/>
            <person name="Kang I."/>
            <person name="Ferriera S."/>
            <person name="Giovannoni S.J."/>
            <person name="Cho J.C."/>
        </authorList>
    </citation>
    <scope>NUCLEOTIDE SEQUENCE [LARGE SCALE GENOMIC DNA]</scope>
    <source>
        <strain evidence="2 3">HTCC2143</strain>
    </source>
</reference>
<name>A0Y8H2_9GAMM</name>
<dbReference type="Gene3D" id="3.40.30.10">
    <property type="entry name" value="Glutaredoxin"/>
    <property type="match status" value="1"/>
</dbReference>
<dbReference type="Proteomes" id="UP000004931">
    <property type="component" value="Unassembled WGS sequence"/>
</dbReference>
<evidence type="ECO:0000259" key="1">
    <source>
        <dbReference type="Pfam" id="PF00578"/>
    </source>
</evidence>
<dbReference type="Pfam" id="PF00578">
    <property type="entry name" value="AhpC-TSA"/>
    <property type="match status" value="1"/>
</dbReference>
<evidence type="ECO:0000313" key="2">
    <source>
        <dbReference type="EMBL" id="EAW32426.1"/>
    </source>
</evidence>
<gene>
    <name evidence="2" type="ORF">GP2143_14261</name>
</gene>
<dbReference type="EMBL" id="AAVT01000001">
    <property type="protein sequence ID" value="EAW32426.1"/>
    <property type="molecule type" value="Genomic_DNA"/>
</dbReference>
<dbReference type="InterPro" id="IPR036249">
    <property type="entry name" value="Thioredoxin-like_sf"/>
</dbReference>
<protein>
    <recommendedName>
        <fullName evidence="1">Alkyl hydroperoxide reductase subunit C/ Thiol specific antioxidant domain-containing protein</fullName>
    </recommendedName>
</protein>
<dbReference type="GO" id="GO:0016209">
    <property type="term" value="F:antioxidant activity"/>
    <property type="evidence" value="ECO:0007669"/>
    <property type="project" value="InterPro"/>
</dbReference>
<dbReference type="STRING" id="247633.GP2143_14261"/>
<dbReference type="AlphaFoldDB" id="A0Y8H2"/>
<proteinExistence type="predicted"/>
<comment type="caution">
    <text evidence="2">The sequence shown here is derived from an EMBL/GenBank/DDBJ whole genome shotgun (WGS) entry which is preliminary data.</text>
</comment>
<keyword evidence="3" id="KW-1185">Reference proteome</keyword>
<dbReference type="InterPro" id="IPR000866">
    <property type="entry name" value="AhpC/TSA"/>
</dbReference>